<reference evidence="10" key="1">
    <citation type="submission" date="2016-01" db="EMBL/GenBank/DDBJ databases">
        <title>Reference transcriptome for the parasite Schistocephalus solidus: insights into the molecular evolution of parasitism.</title>
        <authorList>
            <person name="Hebert F.O."/>
            <person name="Grambauer S."/>
            <person name="Barber I."/>
            <person name="Landry C.R."/>
            <person name="Aubin-Horth N."/>
        </authorList>
    </citation>
    <scope>NUCLEOTIDE SEQUENCE</scope>
</reference>
<dbReference type="InterPro" id="IPR019775">
    <property type="entry name" value="WD40_repeat_CS"/>
</dbReference>
<feature type="domain" description="Striatin N-terminal" evidence="9">
    <location>
        <begin position="32"/>
        <end position="131"/>
    </location>
</feature>
<protein>
    <recommendedName>
        <fullName evidence="9">Striatin N-terminal domain-containing protein</fullName>
    </recommendedName>
</protein>
<dbReference type="SUPFAM" id="SSF50978">
    <property type="entry name" value="WD40 repeat-like"/>
    <property type="match status" value="1"/>
</dbReference>
<dbReference type="PROSITE" id="PS50294">
    <property type="entry name" value="WD_REPEATS_REGION"/>
    <property type="match status" value="3"/>
</dbReference>
<keyword evidence="5 7" id="KW-0175">Coiled coil</keyword>
<dbReference type="GO" id="GO:0005516">
    <property type="term" value="F:calmodulin binding"/>
    <property type="evidence" value="ECO:0007669"/>
    <property type="project" value="UniProtKB-KW"/>
</dbReference>
<dbReference type="PANTHER" id="PTHR15653">
    <property type="entry name" value="STRIATIN"/>
    <property type="match status" value="1"/>
</dbReference>
<evidence type="ECO:0000256" key="8">
    <source>
        <dbReference type="SAM" id="MobiDB-lite"/>
    </source>
</evidence>
<dbReference type="SMART" id="SM00320">
    <property type="entry name" value="WD40"/>
    <property type="match status" value="6"/>
</dbReference>
<organism evidence="10">
    <name type="scientific">Schistocephalus solidus</name>
    <name type="common">Tapeworm</name>
    <dbReference type="NCBI Taxonomy" id="70667"/>
    <lineage>
        <taxon>Eukaryota</taxon>
        <taxon>Metazoa</taxon>
        <taxon>Spiralia</taxon>
        <taxon>Lophotrochozoa</taxon>
        <taxon>Platyhelminthes</taxon>
        <taxon>Cestoda</taxon>
        <taxon>Eucestoda</taxon>
        <taxon>Diphyllobothriidea</taxon>
        <taxon>Diphyllobothriidae</taxon>
        <taxon>Schistocephalus</taxon>
    </lineage>
</organism>
<dbReference type="AlphaFoldDB" id="A0A0X3NNB7"/>
<evidence type="ECO:0000256" key="4">
    <source>
        <dbReference type="ARBA" id="ARBA00022860"/>
    </source>
</evidence>
<evidence type="ECO:0000256" key="7">
    <source>
        <dbReference type="SAM" id="Coils"/>
    </source>
</evidence>
<dbReference type="Gene3D" id="1.20.5.300">
    <property type="match status" value="1"/>
</dbReference>
<dbReference type="InterPro" id="IPR013258">
    <property type="entry name" value="Striatin_N"/>
</dbReference>
<proteinExistence type="inferred from homology"/>
<comment type="similarity">
    <text evidence="1">Belongs to the WD repeat striatin family.</text>
</comment>
<evidence type="ECO:0000256" key="1">
    <source>
        <dbReference type="ARBA" id="ARBA00009616"/>
    </source>
</evidence>
<accession>A0A0X3NNB7</accession>
<dbReference type="PROSITE" id="PS50082">
    <property type="entry name" value="WD_REPEATS_2"/>
    <property type="match status" value="3"/>
</dbReference>
<dbReference type="InterPro" id="IPR015943">
    <property type="entry name" value="WD40/YVTN_repeat-like_dom_sf"/>
</dbReference>
<keyword evidence="3" id="KW-0677">Repeat</keyword>
<dbReference type="PANTHER" id="PTHR15653:SF0">
    <property type="entry name" value="CONNECTOR OF KINASE TO AP-1, ISOFORM E"/>
    <property type="match status" value="1"/>
</dbReference>
<evidence type="ECO:0000313" key="10">
    <source>
        <dbReference type="EMBL" id="JAP41359.1"/>
    </source>
</evidence>
<sequence length="866" mass="92722">MNGQCISTFGDENAKPDHHTLSDQPQAIEYNIIGILNFLQNEWVKMGIERSKWEYERAELQSKIALLQNERKGQENLKNDLVRRIKMLEFALQKERCKNYLLRQSNELGVEATEHISEEANTTSDVSKSPRDDAISREDRLRLRQYIQRMGLADKLVEVRANCVKELLGILDTSETARDTSDSSAGGTESETLESALAGFSFLNSEDCNSANTTNLSHVGVNPTESEPSLAPFAEESDDVEIASALAEFDLLVAQQSECAGVVGSTAGSMDSLSYPVDINPHSIADPEWIFGDQSALVDRLTEKYRMCMPFPRGGSGGGARVKKADKGDNSTPSPSYDEGEFYGTAAADDLQPPPTSCYLDTPAQLPAPTSSPSAPGTYGDDFDVDGTVDAVRMLEKAAQATTDGASATTFSLGDLASLTVANEADTQRRASALDNLDGVGPVATALLSADGEQQATTADGTTNASRSAVPAWTAKYTLRSHFDSIRAILFHHTEQILLTAGEDHTLKLWNLTKTVQAKKSSCLDVEPMYTCRGHNSPVLCIALTSFSEAEASAASPSPSSSCDSSTSSVENNCAFSGSLNGEIRSWRFGDLQLLPYEAFNAGVNGPILRGHTDAVWSLAVRADGVLLSASADGTVRLWSIPPSLQQSAFGTINTNTTSLPPTSLAANRVYRPAALLPPTLSDGTAVDVPLPTSVTFLYSDPDSFAVGLTTGEVCVISLESGRLLTLFASHQSAMLSSVAACDDALPSFAGSVNSLVSHPTLPLLISAHENKQIRFLNTSLGKCVHSMVAHLDAVTSIAIDAQGSYLLSASHDSSIRLWDIETKTCVQELTSHRKKFDESIHCVAFHPTRPLMASAGADGLAKVFV</sequence>
<feature type="repeat" description="WD" evidence="6">
    <location>
        <begin position="479"/>
        <end position="520"/>
    </location>
</feature>
<dbReference type="InterPro" id="IPR051488">
    <property type="entry name" value="WD_repeat_striatin"/>
</dbReference>
<feature type="region of interest" description="Disordered" evidence="8">
    <location>
        <begin position="315"/>
        <end position="380"/>
    </location>
</feature>
<feature type="compositionally biased region" description="Low complexity" evidence="8">
    <location>
        <begin position="362"/>
        <end position="378"/>
    </location>
</feature>
<dbReference type="Pfam" id="PF00400">
    <property type="entry name" value="WD40"/>
    <property type="match status" value="4"/>
</dbReference>
<gene>
    <name evidence="10" type="ORF">TR153302</name>
</gene>
<evidence type="ECO:0000256" key="3">
    <source>
        <dbReference type="ARBA" id="ARBA00022737"/>
    </source>
</evidence>
<evidence type="ECO:0000256" key="5">
    <source>
        <dbReference type="ARBA" id="ARBA00023054"/>
    </source>
</evidence>
<dbReference type="Pfam" id="PF08232">
    <property type="entry name" value="Striatin"/>
    <property type="match status" value="1"/>
</dbReference>
<dbReference type="PRINTS" id="PR00320">
    <property type="entry name" value="GPROTEINBRPT"/>
</dbReference>
<evidence type="ECO:0000256" key="6">
    <source>
        <dbReference type="PROSITE-ProRule" id="PRU00221"/>
    </source>
</evidence>
<dbReference type="InterPro" id="IPR036322">
    <property type="entry name" value="WD40_repeat_dom_sf"/>
</dbReference>
<dbReference type="PROSITE" id="PS00678">
    <property type="entry name" value="WD_REPEATS_1"/>
    <property type="match status" value="2"/>
</dbReference>
<feature type="repeat" description="WD" evidence="6">
    <location>
        <begin position="609"/>
        <end position="641"/>
    </location>
</feature>
<name>A0A0X3NNB7_SCHSO</name>
<dbReference type="EMBL" id="GEEE01021866">
    <property type="protein sequence ID" value="JAP41359.1"/>
    <property type="molecule type" value="Transcribed_RNA"/>
</dbReference>
<dbReference type="Gene3D" id="2.130.10.10">
    <property type="entry name" value="YVTN repeat-like/Quinoprotein amine dehydrogenase"/>
    <property type="match status" value="2"/>
</dbReference>
<keyword evidence="2 6" id="KW-0853">WD repeat</keyword>
<evidence type="ECO:0000259" key="9">
    <source>
        <dbReference type="Pfam" id="PF08232"/>
    </source>
</evidence>
<keyword evidence="4" id="KW-0112">Calmodulin-binding</keyword>
<dbReference type="CDD" id="cd00200">
    <property type="entry name" value="WD40"/>
    <property type="match status" value="1"/>
</dbReference>
<feature type="repeat" description="WD" evidence="6">
    <location>
        <begin position="788"/>
        <end position="829"/>
    </location>
</feature>
<evidence type="ECO:0000256" key="2">
    <source>
        <dbReference type="ARBA" id="ARBA00022574"/>
    </source>
</evidence>
<feature type="coiled-coil region" evidence="7">
    <location>
        <begin position="50"/>
        <end position="84"/>
    </location>
</feature>
<dbReference type="InterPro" id="IPR001680">
    <property type="entry name" value="WD40_rpt"/>
</dbReference>
<dbReference type="InterPro" id="IPR020472">
    <property type="entry name" value="WD40_PAC1"/>
</dbReference>